<comment type="caution">
    <text evidence="1">The sequence shown here is derived from an EMBL/GenBank/DDBJ whole genome shotgun (WGS) entry which is preliminary data.</text>
</comment>
<accession>A0ABV6MMP5</accession>
<protein>
    <recommendedName>
        <fullName evidence="3">Nuclear transport factor 2 family protein</fullName>
    </recommendedName>
</protein>
<keyword evidence="2" id="KW-1185">Reference proteome</keyword>
<reference evidence="1 2" key="1">
    <citation type="submission" date="2024-09" db="EMBL/GenBank/DDBJ databases">
        <authorList>
            <person name="Sun Q."/>
            <person name="Mori K."/>
        </authorList>
    </citation>
    <scope>NUCLEOTIDE SEQUENCE [LARGE SCALE GENOMIC DNA]</scope>
    <source>
        <strain evidence="1 2">TBRC 1432</strain>
    </source>
</reference>
<evidence type="ECO:0000313" key="1">
    <source>
        <dbReference type="EMBL" id="MFC0541573.1"/>
    </source>
</evidence>
<dbReference type="RefSeq" id="WP_273942402.1">
    <property type="nucleotide sequence ID" value="NZ_CP097263.1"/>
</dbReference>
<dbReference type="EMBL" id="JBHLUD010000002">
    <property type="protein sequence ID" value="MFC0541573.1"/>
    <property type="molecule type" value="Genomic_DNA"/>
</dbReference>
<sequence length="121" mass="13450">MTTQGEVFARAIAARDHQALRAVLADSVAFEALTPGRHWASTDADEVVDKIILGPWFGTHQGEIELCSVSNGQVGDCQEVGYRFRVRNAETDRMVEQQAYYTARDDRIDTIRIVCSGYQGV</sequence>
<dbReference type="Proteomes" id="UP001589810">
    <property type="component" value="Unassembled WGS sequence"/>
</dbReference>
<gene>
    <name evidence="1" type="ORF">ACFFH7_08780</name>
</gene>
<name>A0ABV6MMP5_9PSEU</name>
<organism evidence="1 2">
    <name type="scientific">Kutzneria chonburiensis</name>
    <dbReference type="NCBI Taxonomy" id="1483604"/>
    <lineage>
        <taxon>Bacteria</taxon>
        <taxon>Bacillati</taxon>
        <taxon>Actinomycetota</taxon>
        <taxon>Actinomycetes</taxon>
        <taxon>Pseudonocardiales</taxon>
        <taxon>Pseudonocardiaceae</taxon>
        <taxon>Kutzneria</taxon>
    </lineage>
</organism>
<evidence type="ECO:0008006" key="3">
    <source>
        <dbReference type="Google" id="ProtNLM"/>
    </source>
</evidence>
<evidence type="ECO:0000313" key="2">
    <source>
        <dbReference type="Proteomes" id="UP001589810"/>
    </source>
</evidence>
<proteinExistence type="predicted"/>